<name>A0AAD8AET6_DIPPU</name>
<dbReference type="EMBL" id="JASPKZ010001980">
    <property type="protein sequence ID" value="KAJ9596573.1"/>
    <property type="molecule type" value="Genomic_DNA"/>
</dbReference>
<evidence type="ECO:0000313" key="1">
    <source>
        <dbReference type="EMBL" id="KAJ9596573.1"/>
    </source>
</evidence>
<organism evidence="1 2">
    <name type="scientific">Diploptera punctata</name>
    <name type="common">Pacific beetle cockroach</name>
    <dbReference type="NCBI Taxonomy" id="6984"/>
    <lineage>
        <taxon>Eukaryota</taxon>
        <taxon>Metazoa</taxon>
        <taxon>Ecdysozoa</taxon>
        <taxon>Arthropoda</taxon>
        <taxon>Hexapoda</taxon>
        <taxon>Insecta</taxon>
        <taxon>Pterygota</taxon>
        <taxon>Neoptera</taxon>
        <taxon>Polyneoptera</taxon>
        <taxon>Dictyoptera</taxon>
        <taxon>Blattodea</taxon>
        <taxon>Blaberoidea</taxon>
        <taxon>Blaberidae</taxon>
        <taxon>Diplopterinae</taxon>
        <taxon>Diploptera</taxon>
    </lineage>
</organism>
<feature type="non-terminal residue" evidence="1">
    <location>
        <position position="80"/>
    </location>
</feature>
<comment type="caution">
    <text evidence="1">The sequence shown here is derived from an EMBL/GenBank/DDBJ whole genome shotgun (WGS) entry which is preliminary data.</text>
</comment>
<keyword evidence="2" id="KW-1185">Reference proteome</keyword>
<protein>
    <submittedName>
        <fullName evidence="1">Uncharacterized protein</fullName>
    </submittedName>
</protein>
<sequence length="80" mass="9122">STLTIVTRRANIVGAYFTPNTEPEVIIDELGRALENTEDSKPTFLEKDYTEHGEQELIAEAEMKPYKILRSSKEEQIEPP</sequence>
<proteinExistence type="predicted"/>
<reference evidence="1" key="2">
    <citation type="submission" date="2023-05" db="EMBL/GenBank/DDBJ databases">
        <authorList>
            <person name="Fouks B."/>
        </authorList>
    </citation>
    <scope>NUCLEOTIDE SEQUENCE</scope>
    <source>
        <strain evidence="1">Stay&amp;Tobe</strain>
        <tissue evidence="1">Testes</tissue>
    </source>
</reference>
<reference evidence="1" key="1">
    <citation type="journal article" date="2023" name="IScience">
        <title>Live-bearing cockroach genome reveals convergent evolutionary mechanisms linked to viviparity in insects and beyond.</title>
        <authorList>
            <person name="Fouks B."/>
            <person name="Harrison M.C."/>
            <person name="Mikhailova A.A."/>
            <person name="Marchal E."/>
            <person name="English S."/>
            <person name="Carruthers M."/>
            <person name="Jennings E.C."/>
            <person name="Chiamaka E.L."/>
            <person name="Frigard R.A."/>
            <person name="Pippel M."/>
            <person name="Attardo G.M."/>
            <person name="Benoit J.B."/>
            <person name="Bornberg-Bauer E."/>
            <person name="Tobe S.S."/>
        </authorList>
    </citation>
    <scope>NUCLEOTIDE SEQUENCE</scope>
    <source>
        <strain evidence="1">Stay&amp;Tobe</strain>
    </source>
</reference>
<dbReference type="Proteomes" id="UP001233999">
    <property type="component" value="Unassembled WGS sequence"/>
</dbReference>
<feature type="non-terminal residue" evidence="1">
    <location>
        <position position="1"/>
    </location>
</feature>
<gene>
    <name evidence="1" type="ORF">L9F63_012406</name>
</gene>
<accession>A0AAD8AET6</accession>
<dbReference type="AlphaFoldDB" id="A0AAD8AET6"/>
<evidence type="ECO:0000313" key="2">
    <source>
        <dbReference type="Proteomes" id="UP001233999"/>
    </source>
</evidence>